<reference evidence="1 2" key="1">
    <citation type="journal article" date="2018" name="Nat. Genet.">
        <title>The Rosa genome provides new insights in the design of modern roses.</title>
        <authorList>
            <person name="Bendahmane M."/>
        </authorList>
    </citation>
    <scope>NUCLEOTIDE SEQUENCE [LARGE SCALE GENOMIC DNA]</scope>
    <source>
        <strain evidence="2">cv. Old Blush</strain>
    </source>
</reference>
<organism evidence="1 2">
    <name type="scientific">Rosa chinensis</name>
    <name type="common">China rose</name>
    <dbReference type="NCBI Taxonomy" id="74649"/>
    <lineage>
        <taxon>Eukaryota</taxon>
        <taxon>Viridiplantae</taxon>
        <taxon>Streptophyta</taxon>
        <taxon>Embryophyta</taxon>
        <taxon>Tracheophyta</taxon>
        <taxon>Spermatophyta</taxon>
        <taxon>Magnoliopsida</taxon>
        <taxon>eudicotyledons</taxon>
        <taxon>Gunneridae</taxon>
        <taxon>Pentapetalae</taxon>
        <taxon>rosids</taxon>
        <taxon>fabids</taxon>
        <taxon>Rosales</taxon>
        <taxon>Rosaceae</taxon>
        <taxon>Rosoideae</taxon>
        <taxon>Rosoideae incertae sedis</taxon>
        <taxon>Rosa</taxon>
    </lineage>
</organism>
<protein>
    <submittedName>
        <fullName evidence="1">Uncharacterized protein</fullName>
    </submittedName>
</protein>
<proteinExistence type="predicted"/>
<dbReference type="Proteomes" id="UP000238479">
    <property type="component" value="Chromosome 3"/>
</dbReference>
<sequence>MPTTCYCPRLPLHLTCPQHYKDKVFDGSGLCIDLLCTCDVRRF</sequence>
<keyword evidence="2" id="KW-1185">Reference proteome</keyword>
<comment type="caution">
    <text evidence="1">The sequence shown here is derived from an EMBL/GenBank/DDBJ whole genome shotgun (WGS) entry which is preliminary data.</text>
</comment>
<gene>
    <name evidence="1" type="ORF">RchiOBHm_Chr3g0451791</name>
</gene>
<evidence type="ECO:0000313" key="2">
    <source>
        <dbReference type="Proteomes" id="UP000238479"/>
    </source>
</evidence>
<dbReference type="EMBL" id="PDCK01000041">
    <property type="protein sequence ID" value="PRQ41902.1"/>
    <property type="molecule type" value="Genomic_DNA"/>
</dbReference>
<name>A0A2P6R654_ROSCH</name>
<accession>A0A2P6R654</accession>
<evidence type="ECO:0000313" key="1">
    <source>
        <dbReference type="EMBL" id="PRQ41902.1"/>
    </source>
</evidence>
<dbReference type="Gramene" id="PRQ41902">
    <property type="protein sequence ID" value="PRQ41902"/>
    <property type="gene ID" value="RchiOBHm_Chr3g0451791"/>
</dbReference>
<dbReference type="AlphaFoldDB" id="A0A2P6R654"/>